<evidence type="ECO:0000313" key="1">
    <source>
        <dbReference type="EMBL" id="EXM23498.1"/>
    </source>
</evidence>
<dbReference type="AlphaFoldDB" id="X0LCH0"/>
<proteinExistence type="predicted"/>
<gene>
    <name evidence="1" type="ORF">FOTG_09339</name>
</gene>
<dbReference type="OrthoDB" id="4981643at2759"/>
<reference evidence="1" key="2">
    <citation type="submission" date="2014-03" db="EMBL/GenBank/DDBJ databases">
        <title>The Genome Annotation of Fusarium oxysporum Cotton.</title>
        <authorList>
            <consortium name="The Broad Institute Genomics Platform"/>
            <person name="Ma L.-J."/>
            <person name="Corby-Kistler H."/>
            <person name="Broz K."/>
            <person name="Gale L.R."/>
            <person name="Jonkers W."/>
            <person name="O'Donnell K."/>
            <person name="Ploetz R."/>
            <person name="Steinberg C."/>
            <person name="Schwartz D.C."/>
            <person name="VanEtten H."/>
            <person name="Zhou S."/>
            <person name="Young S.K."/>
            <person name="Zeng Q."/>
            <person name="Gargeya S."/>
            <person name="Fitzgerald M."/>
            <person name="Abouelleil A."/>
            <person name="Alvarado L."/>
            <person name="Chapman S.B."/>
            <person name="Gainer-Dewar J."/>
            <person name="Goldberg J."/>
            <person name="Griggs A."/>
            <person name="Gujja S."/>
            <person name="Hansen M."/>
            <person name="Howarth C."/>
            <person name="Imamovic A."/>
            <person name="Ireland A."/>
            <person name="Larimer J."/>
            <person name="McCowan C."/>
            <person name="Murphy C."/>
            <person name="Pearson M."/>
            <person name="Poon T.W."/>
            <person name="Priest M."/>
            <person name="Roberts A."/>
            <person name="Saif S."/>
            <person name="Shea T."/>
            <person name="Sykes S."/>
            <person name="Wortman J."/>
            <person name="Nusbaum C."/>
            <person name="Birren B."/>
        </authorList>
    </citation>
    <scope>NUCLEOTIDE SEQUENCE</scope>
    <source>
        <strain evidence="1">25433</strain>
    </source>
</reference>
<sequence>MYRLLSPKKRPDREVEACCILSKDVDTPGPKNLVRALKDYKLEQDQSFEDWVKTILMLLAPNMVESTVLIVSERGAMHVFKNNPYIIADAILDGVYQVASSPKHRLGNKVLSGIYERKESQFWLERSSHIICRQRGGVYINGEL</sequence>
<organism evidence="1">
    <name type="scientific">Fusarium oxysporum f. sp. vasinfectum 25433</name>
    <dbReference type="NCBI Taxonomy" id="1089449"/>
    <lineage>
        <taxon>Eukaryota</taxon>
        <taxon>Fungi</taxon>
        <taxon>Dikarya</taxon>
        <taxon>Ascomycota</taxon>
        <taxon>Pezizomycotina</taxon>
        <taxon>Sordariomycetes</taxon>
        <taxon>Hypocreomycetidae</taxon>
        <taxon>Hypocreales</taxon>
        <taxon>Nectriaceae</taxon>
        <taxon>Fusarium</taxon>
        <taxon>Fusarium oxysporum species complex</taxon>
    </lineage>
</organism>
<name>X0LCH0_FUSOX</name>
<dbReference type="Proteomes" id="UP000030701">
    <property type="component" value="Unassembled WGS sequence"/>
</dbReference>
<dbReference type="HOGENOM" id="CLU_164892_0_0_1"/>
<protein>
    <submittedName>
        <fullName evidence="1">Uncharacterized protein</fullName>
    </submittedName>
</protein>
<dbReference type="EMBL" id="KK035209">
    <property type="protein sequence ID" value="EXM23498.1"/>
    <property type="molecule type" value="Genomic_DNA"/>
</dbReference>
<reference evidence="1" key="1">
    <citation type="submission" date="2011-11" db="EMBL/GenBank/DDBJ databases">
        <title>The Genome Sequence of Fusarium oxysporum Cotton.</title>
        <authorList>
            <consortium name="The Broad Institute Genome Sequencing Platform"/>
            <person name="Ma L.-J."/>
            <person name="Gale L.R."/>
            <person name="Schwartz D.C."/>
            <person name="Zhou S."/>
            <person name="Corby-Kistler H."/>
            <person name="Young S.K."/>
            <person name="Zeng Q."/>
            <person name="Gargeya S."/>
            <person name="Fitzgerald M."/>
            <person name="Haas B."/>
            <person name="Abouelleil A."/>
            <person name="Alvarado L."/>
            <person name="Arachchi H.M."/>
            <person name="Berlin A."/>
            <person name="Brown A."/>
            <person name="Chapman S.B."/>
            <person name="Chen Z."/>
            <person name="Dunbar C."/>
            <person name="Freedman E."/>
            <person name="Gearin G."/>
            <person name="Goldberg J."/>
            <person name="Griggs A."/>
            <person name="Gujja S."/>
            <person name="Heiman D."/>
            <person name="Howarth C."/>
            <person name="Larson L."/>
            <person name="Lui A."/>
            <person name="MacDonald P.J.P."/>
            <person name="Montmayeur A."/>
            <person name="Murphy C."/>
            <person name="Neiman D."/>
            <person name="Pearson M."/>
            <person name="Priest M."/>
            <person name="Roberts A."/>
            <person name="Saif S."/>
            <person name="Shea T."/>
            <person name="Shenoy N."/>
            <person name="Sisk P."/>
            <person name="Stolte C."/>
            <person name="Sykes S."/>
            <person name="Wortman J."/>
            <person name="Nusbaum C."/>
            <person name="Birren B."/>
        </authorList>
    </citation>
    <scope>NUCLEOTIDE SEQUENCE [LARGE SCALE GENOMIC DNA]</scope>
    <source>
        <strain evidence="1">25433</strain>
    </source>
</reference>
<accession>X0LCH0</accession>